<dbReference type="Proteomes" id="UP001322664">
    <property type="component" value="Chromosome"/>
</dbReference>
<dbReference type="Gene3D" id="2.70.70.10">
    <property type="entry name" value="Glucose Permease (Domain IIA)"/>
    <property type="match status" value="1"/>
</dbReference>
<sequence length="329" mass="37425">MNRFQLIFCFVLLGIFLIATPSHAQQTPSQEEIYAQRMSYYYEFESPIVPWYYLAAIDQYERNIQAVRKDLATREGILSIQFPSHFWSGPFNPSVEDTSPATIAYFGGHGLDGNEDGIADQTQDADVLRTLVGYLHQAHREAGTFQAALEKYYENEQAINQIHVIANIYKKYNTVALAERAFPIPIRANYSYKGTWGASRGWGGRRMHEGTDLFASYGTPVHSTSYGVIEVMGWNEYGGWRIGIRDLYNTYHYYAHLSSFHPDLAIGDIVEPGTIIGYVGSSGYGKEGTSGKFPPHLHYGMYKFDGRTEWAFDPFPSLLIWERQAKKKN</sequence>
<feature type="signal peptide" evidence="2">
    <location>
        <begin position="1"/>
        <end position="24"/>
    </location>
</feature>
<dbReference type="InterPro" id="IPR016047">
    <property type="entry name" value="M23ase_b-sheet_dom"/>
</dbReference>
<dbReference type="InterPro" id="IPR011055">
    <property type="entry name" value="Dup_hybrid_motif"/>
</dbReference>
<feature type="domain" description="M23ase beta-sheet core" evidence="3">
    <location>
        <begin position="206"/>
        <end position="303"/>
    </location>
</feature>
<evidence type="ECO:0000313" key="5">
    <source>
        <dbReference type="Proteomes" id="UP001322664"/>
    </source>
</evidence>
<dbReference type="EC" id="3.4.-.-" evidence="4"/>
<dbReference type="EMBL" id="CP137624">
    <property type="protein sequence ID" value="WPK11658.1"/>
    <property type="molecule type" value="Genomic_DNA"/>
</dbReference>
<dbReference type="RefSeq" id="WP_293920971.1">
    <property type="nucleotide sequence ID" value="NZ_CP137624.1"/>
</dbReference>
<feature type="chain" id="PRO_5046566920" evidence="2">
    <location>
        <begin position="25"/>
        <end position="329"/>
    </location>
</feature>
<keyword evidence="4" id="KW-0378">Hydrolase</keyword>
<accession>A0ABZ0RXV8</accession>
<evidence type="ECO:0000256" key="1">
    <source>
        <dbReference type="ARBA" id="ARBA00022729"/>
    </source>
</evidence>
<keyword evidence="1 2" id="KW-0732">Signal</keyword>
<organism evidence="4 5">
    <name type="scientific">Lysinibacillus louembei</name>
    <dbReference type="NCBI Taxonomy" id="1470088"/>
    <lineage>
        <taxon>Bacteria</taxon>
        <taxon>Bacillati</taxon>
        <taxon>Bacillota</taxon>
        <taxon>Bacilli</taxon>
        <taxon>Bacillales</taxon>
        <taxon>Bacillaceae</taxon>
        <taxon>Lysinibacillus</taxon>
    </lineage>
</organism>
<gene>
    <name evidence="4" type="ORF">R6U77_17465</name>
</gene>
<keyword evidence="5" id="KW-1185">Reference proteome</keyword>
<evidence type="ECO:0000256" key="2">
    <source>
        <dbReference type="SAM" id="SignalP"/>
    </source>
</evidence>
<name>A0ABZ0RXV8_9BACI</name>
<evidence type="ECO:0000259" key="3">
    <source>
        <dbReference type="Pfam" id="PF01551"/>
    </source>
</evidence>
<evidence type="ECO:0000313" key="4">
    <source>
        <dbReference type="EMBL" id="WPK11658.1"/>
    </source>
</evidence>
<dbReference type="PANTHER" id="PTHR21666">
    <property type="entry name" value="PEPTIDASE-RELATED"/>
    <property type="match status" value="1"/>
</dbReference>
<dbReference type="SUPFAM" id="SSF51261">
    <property type="entry name" value="Duplicated hybrid motif"/>
    <property type="match status" value="1"/>
</dbReference>
<dbReference type="CDD" id="cd12797">
    <property type="entry name" value="M23_peptidase"/>
    <property type="match status" value="1"/>
</dbReference>
<dbReference type="PANTHER" id="PTHR21666:SF289">
    <property type="entry name" value="L-ALA--D-GLU ENDOPEPTIDASE"/>
    <property type="match status" value="1"/>
</dbReference>
<dbReference type="GO" id="GO:0016787">
    <property type="term" value="F:hydrolase activity"/>
    <property type="evidence" value="ECO:0007669"/>
    <property type="project" value="UniProtKB-KW"/>
</dbReference>
<dbReference type="InterPro" id="IPR050570">
    <property type="entry name" value="Cell_wall_metabolism_enzyme"/>
</dbReference>
<dbReference type="Pfam" id="PF01551">
    <property type="entry name" value="Peptidase_M23"/>
    <property type="match status" value="1"/>
</dbReference>
<protein>
    <submittedName>
        <fullName evidence="4">M23 family metallopeptidase</fullName>
        <ecNumber evidence="4">3.4.-.-</ecNumber>
    </submittedName>
</protein>
<proteinExistence type="predicted"/>
<reference evidence="4 5" key="1">
    <citation type="submission" date="2023-09" db="EMBL/GenBank/DDBJ databases">
        <authorList>
            <person name="Page C.A."/>
            <person name="Perez-Diaz I.M."/>
        </authorList>
    </citation>
    <scope>NUCLEOTIDE SEQUENCE [LARGE SCALE GENOMIC DNA]</scope>
    <source>
        <strain evidence="4 5">Ll15</strain>
    </source>
</reference>